<keyword evidence="3 5" id="KW-1133">Transmembrane helix</keyword>
<gene>
    <name evidence="6" type="ORF">B0F90DRAFT_1909082</name>
</gene>
<evidence type="ECO:0000256" key="4">
    <source>
        <dbReference type="ARBA" id="ARBA00023136"/>
    </source>
</evidence>
<evidence type="ECO:0000256" key="1">
    <source>
        <dbReference type="ARBA" id="ARBA00004141"/>
    </source>
</evidence>
<sequence>MGSTNTPGSELVMMTPYLHFTGGDNLFFKSWHPSSRGAIAGASVALLVLAMSERLLFATRRAMDTHWRRSILAPVHSIEGDAKFLRKQGVEVHVHDSSSARRPNNGRRIRTVPPFVLSHDAARGALYSLQALLSYALMLSVMTFQAVYIISVIVGLGLGELLFGRLAGAHL</sequence>
<dbReference type="InterPro" id="IPR007274">
    <property type="entry name" value="Cop_transporter"/>
</dbReference>
<dbReference type="EMBL" id="WTXG01000001">
    <property type="protein sequence ID" value="KAI0307587.1"/>
    <property type="molecule type" value="Genomic_DNA"/>
</dbReference>
<evidence type="ECO:0000256" key="2">
    <source>
        <dbReference type="ARBA" id="ARBA00022692"/>
    </source>
</evidence>
<dbReference type="PANTHER" id="PTHR12483">
    <property type="entry name" value="SOLUTE CARRIER FAMILY 31 COPPER TRANSPORTERS"/>
    <property type="match status" value="1"/>
</dbReference>
<evidence type="ECO:0000256" key="5">
    <source>
        <dbReference type="RuleBase" id="RU367022"/>
    </source>
</evidence>
<dbReference type="Pfam" id="PF04145">
    <property type="entry name" value="Ctr"/>
    <property type="match status" value="1"/>
</dbReference>
<reference evidence="6" key="1">
    <citation type="journal article" date="2022" name="New Phytol.">
        <title>Evolutionary transition to the ectomycorrhizal habit in the genomes of a hyperdiverse lineage of mushroom-forming fungi.</title>
        <authorList>
            <person name="Looney B."/>
            <person name="Miyauchi S."/>
            <person name="Morin E."/>
            <person name="Drula E."/>
            <person name="Courty P.E."/>
            <person name="Kohler A."/>
            <person name="Kuo A."/>
            <person name="LaButti K."/>
            <person name="Pangilinan J."/>
            <person name="Lipzen A."/>
            <person name="Riley R."/>
            <person name="Andreopoulos W."/>
            <person name="He G."/>
            <person name="Johnson J."/>
            <person name="Nolan M."/>
            <person name="Tritt A."/>
            <person name="Barry K.W."/>
            <person name="Grigoriev I.V."/>
            <person name="Nagy L.G."/>
            <person name="Hibbett D."/>
            <person name="Henrissat B."/>
            <person name="Matheny P.B."/>
            <person name="Labbe J."/>
            <person name="Martin F.M."/>
        </authorList>
    </citation>
    <scope>NUCLEOTIDE SEQUENCE</scope>
    <source>
        <strain evidence="6">BPL690</strain>
    </source>
</reference>
<keyword evidence="5" id="KW-0187">Copper transport</keyword>
<dbReference type="AlphaFoldDB" id="A0AAD4QRG2"/>
<keyword evidence="4 5" id="KW-0472">Membrane</keyword>
<evidence type="ECO:0000313" key="6">
    <source>
        <dbReference type="EMBL" id="KAI0307587.1"/>
    </source>
</evidence>
<protein>
    <recommendedName>
        <fullName evidence="5">Copper transport protein</fullName>
    </recommendedName>
</protein>
<keyword evidence="2 5" id="KW-0812">Transmembrane</keyword>
<keyword evidence="7" id="KW-1185">Reference proteome</keyword>
<feature type="transmembrane region" description="Helical" evidence="5">
    <location>
        <begin position="38"/>
        <end position="59"/>
    </location>
</feature>
<keyword evidence="5" id="KW-0186">Copper</keyword>
<evidence type="ECO:0000313" key="7">
    <source>
        <dbReference type="Proteomes" id="UP001203297"/>
    </source>
</evidence>
<organism evidence="6 7">
    <name type="scientific">Multifurca ochricompacta</name>
    <dbReference type="NCBI Taxonomy" id="376703"/>
    <lineage>
        <taxon>Eukaryota</taxon>
        <taxon>Fungi</taxon>
        <taxon>Dikarya</taxon>
        <taxon>Basidiomycota</taxon>
        <taxon>Agaricomycotina</taxon>
        <taxon>Agaricomycetes</taxon>
        <taxon>Russulales</taxon>
        <taxon>Russulaceae</taxon>
        <taxon>Multifurca</taxon>
    </lineage>
</organism>
<keyword evidence="5" id="KW-0813">Transport</keyword>
<dbReference type="GO" id="GO:0005375">
    <property type="term" value="F:copper ion transmembrane transporter activity"/>
    <property type="evidence" value="ECO:0007669"/>
    <property type="project" value="UniProtKB-UniRule"/>
</dbReference>
<accession>A0AAD4QRG2</accession>
<evidence type="ECO:0000256" key="3">
    <source>
        <dbReference type="ARBA" id="ARBA00022989"/>
    </source>
</evidence>
<keyword evidence="5" id="KW-0406">Ion transport</keyword>
<dbReference type="Proteomes" id="UP001203297">
    <property type="component" value="Unassembled WGS sequence"/>
</dbReference>
<feature type="transmembrane region" description="Helical" evidence="5">
    <location>
        <begin position="132"/>
        <end position="158"/>
    </location>
</feature>
<dbReference type="GO" id="GO:0005886">
    <property type="term" value="C:plasma membrane"/>
    <property type="evidence" value="ECO:0007669"/>
    <property type="project" value="TreeGrafter"/>
</dbReference>
<name>A0AAD4QRG2_9AGAM</name>
<comment type="caution">
    <text evidence="6">The sequence shown here is derived from an EMBL/GenBank/DDBJ whole genome shotgun (WGS) entry which is preliminary data.</text>
</comment>
<dbReference type="PANTHER" id="PTHR12483:SF27">
    <property type="entry name" value="COPPER TRANSPORT PROTEIN CTR1"/>
    <property type="match status" value="1"/>
</dbReference>
<comment type="subcellular location">
    <subcellularLocation>
        <location evidence="1 5">Membrane</location>
        <topology evidence="1 5">Multi-pass membrane protein</topology>
    </subcellularLocation>
</comment>
<comment type="similarity">
    <text evidence="5">Belongs to the copper transporter (Ctr) (TC 1.A.56) family. SLC31A subfamily.</text>
</comment>
<proteinExistence type="inferred from homology"/>